<evidence type="ECO:0000313" key="1">
    <source>
        <dbReference type="EMBL" id="CAE7316966.1"/>
    </source>
</evidence>
<feature type="non-terminal residue" evidence="1">
    <location>
        <position position="57"/>
    </location>
</feature>
<dbReference type="AlphaFoldDB" id="A0A812NQY1"/>
<organism evidence="1 2">
    <name type="scientific">Symbiodinium necroappetens</name>
    <dbReference type="NCBI Taxonomy" id="1628268"/>
    <lineage>
        <taxon>Eukaryota</taxon>
        <taxon>Sar</taxon>
        <taxon>Alveolata</taxon>
        <taxon>Dinophyceae</taxon>
        <taxon>Suessiales</taxon>
        <taxon>Symbiodiniaceae</taxon>
        <taxon>Symbiodinium</taxon>
    </lineage>
</organism>
<comment type="caution">
    <text evidence="1">The sequence shown here is derived from an EMBL/GenBank/DDBJ whole genome shotgun (WGS) entry which is preliminary data.</text>
</comment>
<gene>
    <name evidence="1" type="ORF">SNEC2469_LOCUS7913</name>
</gene>
<dbReference type="OrthoDB" id="423101at2759"/>
<proteinExistence type="predicted"/>
<protein>
    <submittedName>
        <fullName evidence="1">Uncharacterized protein</fullName>
    </submittedName>
</protein>
<dbReference type="Proteomes" id="UP000601435">
    <property type="component" value="Unassembled WGS sequence"/>
</dbReference>
<dbReference type="EMBL" id="CAJNJA010013260">
    <property type="protein sequence ID" value="CAE7316966.1"/>
    <property type="molecule type" value="Genomic_DNA"/>
</dbReference>
<accession>A0A812NQY1</accession>
<name>A0A812NQY1_9DINO</name>
<sequence>MYTKRDGSTCHLVGLRDFTDTKPYTGVTSQTTGFDSEALDASADSISFAPQASDASQ</sequence>
<reference evidence="1" key="1">
    <citation type="submission" date="2021-02" db="EMBL/GenBank/DDBJ databases">
        <authorList>
            <person name="Dougan E. K."/>
            <person name="Rhodes N."/>
            <person name="Thang M."/>
            <person name="Chan C."/>
        </authorList>
    </citation>
    <scope>NUCLEOTIDE SEQUENCE</scope>
</reference>
<evidence type="ECO:0000313" key="2">
    <source>
        <dbReference type="Proteomes" id="UP000601435"/>
    </source>
</evidence>
<keyword evidence="2" id="KW-1185">Reference proteome</keyword>